<protein>
    <submittedName>
        <fullName evidence="3">Uncharacterized protein</fullName>
    </submittedName>
</protein>
<feature type="transmembrane region" description="Helical" evidence="2">
    <location>
        <begin position="276"/>
        <end position="297"/>
    </location>
</feature>
<comment type="caution">
    <text evidence="3">The sequence shown here is derived from an EMBL/GenBank/DDBJ whole genome shotgun (WGS) entry which is preliminary data.</text>
</comment>
<name>A0AA88X6V9_9ASTE</name>
<evidence type="ECO:0000256" key="1">
    <source>
        <dbReference type="SAM" id="MobiDB-lite"/>
    </source>
</evidence>
<feature type="transmembrane region" description="Helical" evidence="2">
    <location>
        <begin position="122"/>
        <end position="149"/>
    </location>
</feature>
<dbReference type="EMBL" id="JAVXUP010000042">
    <property type="protein sequence ID" value="KAK3041106.1"/>
    <property type="molecule type" value="Genomic_DNA"/>
</dbReference>
<evidence type="ECO:0000313" key="4">
    <source>
        <dbReference type="Proteomes" id="UP001188597"/>
    </source>
</evidence>
<feature type="transmembrane region" description="Helical" evidence="2">
    <location>
        <begin position="52"/>
        <end position="73"/>
    </location>
</feature>
<dbReference type="PANTHER" id="PTHR35307:SF3">
    <property type="entry name" value="DUF4220 DOMAIN-CONTAINING PROTEIN"/>
    <property type="match status" value="1"/>
</dbReference>
<keyword evidence="2" id="KW-1133">Transmembrane helix</keyword>
<feature type="region of interest" description="Disordered" evidence="1">
    <location>
        <begin position="727"/>
        <end position="755"/>
    </location>
</feature>
<evidence type="ECO:0000256" key="2">
    <source>
        <dbReference type="SAM" id="Phobius"/>
    </source>
</evidence>
<proteinExistence type="predicted"/>
<reference evidence="3" key="1">
    <citation type="submission" date="2022-12" db="EMBL/GenBank/DDBJ databases">
        <title>Draft genome assemblies for two species of Escallonia (Escalloniales).</title>
        <authorList>
            <person name="Chanderbali A."/>
            <person name="Dervinis C."/>
            <person name="Anghel I."/>
            <person name="Soltis D."/>
            <person name="Soltis P."/>
            <person name="Zapata F."/>
        </authorList>
    </citation>
    <scope>NUCLEOTIDE SEQUENCE</scope>
    <source>
        <strain evidence="3">UCBG64.0493</strain>
        <tissue evidence="3">Leaf</tissue>
    </source>
</reference>
<keyword evidence="2" id="KW-0472">Membrane</keyword>
<keyword evidence="2" id="KW-0812">Transmembrane</keyword>
<feature type="transmembrane region" description="Helical" evidence="2">
    <location>
        <begin position="20"/>
        <end position="40"/>
    </location>
</feature>
<sequence length="755" mass="85965">MGRLGCTIDGNLNDSRFSEPMPWIGIYVAAASALCAVAMAADAFHGFRYRKLWFPCKFFSLNATTLTLIAVAIKFSVDLNTSMPHQQDQLAKLSSAAFICTVMGNFMPSLGTMENKELFMNIMALVILVITAIVNICIQLGTGVIYVFWKEHAVVMFLMLVLLAILTSSALAVPTTKCYLELKYSKKHKLAMKECWDRTDLTVIDRLREGLTKYWMMAYTCSPQFVMGRSATCTASGAFCLLSAMTLAEAMLRSYLMPWSFKFCRGDSDYKWSTTLVLLTQTIAVGVGTIAPAFRWFTAINFRCPKRAKKACRPEFKVEKYWIKELLELKQHPLTFTLCGRQGRKLVHNMKNHLLDVCIGMQSGVVLMSKSVRLVSIYFVSRFLICYRCCRKLKWLIKCNTAISTDDSVSETQRSRELDLSRFVMHLEGEEELVHLMMENNFDATDRWIRMGKREQPKHLMQHLERFTSSKEYKGVSEFDSDKVASLDSEEPPNSWALPVVTLASIAVALPNIDNYLIEQLKSSVHQGLKYVRVVEDNLDVKRDLTRIRKAAEVVWVGVDLYHKWQDVDLRKMALQEKSPKEILVELADTAKNTVMEFRKTELAGCLRDIPTRWPGKILAANSMYRVCRTILLDYDSRDCESCERLFERLSVMISDILGACLVNLERVISMQCHRSTIEEREESVRHAILLLGRTEEMLKIIDGQSLPCSDPDQRAHIDHWRLLSKKKDSSRLESPSTDGDGASFSSPDLHISID</sequence>
<evidence type="ECO:0000313" key="3">
    <source>
        <dbReference type="EMBL" id="KAK3041106.1"/>
    </source>
</evidence>
<dbReference type="AlphaFoldDB" id="A0AA88X6V9"/>
<feature type="transmembrane region" description="Helical" evidence="2">
    <location>
        <begin position="155"/>
        <end position="180"/>
    </location>
</feature>
<dbReference type="Proteomes" id="UP001188597">
    <property type="component" value="Unassembled WGS sequence"/>
</dbReference>
<gene>
    <name evidence="3" type="ORF">RJ639_026903</name>
</gene>
<dbReference type="PANTHER" id="PTHR35307">
    <property type="entry name" value="PROTEIN, PUTATIVE-RELATED"/>
    <property type="match status" value="1"/>
</dbReference>
<organism evidence="3 4">
    <name type="scientific">Escallonia herrerae</name>
    <dbReference type="NCBI Taxonomy" id="1293975"/>
    <lineage>
        <taxon>Eukaryota</taxon>
        <taxon>Viridiplantae</taxon>
        <taxon>Streptophyta</taxon>
        <taxon>Embryophyta</taxon>
        <taxon>Tracheophyta</taxon>
        <taxon>Spermatophyta</taxon>
        <taxon>Magnoliopsida</taxon>
        <taxon>eudicotyledons</taxon>
        <taxon>Gunneridae</taxon>
        <taxon>Pentapetalae</taxon>
        <taxon>asterids</taxon>
        <taxon>campanulids</taxon>
        <taxon>Escalloniales</taxon>
        <taxon>Escalloniaceae</taxon>
        <taxon>Escallonia</taxon>
    </lineage>
</organism>
<accession>A0AA88X6V9</accession>
<feature type="transmembrane region" description="Helical" evidence="2">
    <location>
        <begin position="93"/>
        <end position="110"/>
    </location>
</feature>
<keyword evidence="4" id="KW-1185">Reference proteome</keyword>